<keyword evidence="3" id="KW-1185">Reference proteome</keyword>
<protein>
    <submittedName>
        <fullName evidence="2">Uncharacterized protein</fullName>
    </submittedName>
</protein>
<dbReference type="AlphaFoldDB" id="A0AAD9HVG6"/>
<reference evidence="2" key="1">
    <citation type="submission" date="2021-06" db="EMBL/GenBank/DDBJ databases">
        <title>Comparative genomics, transcriptomics and evolutionary studies reveal genomic signatures of adaptation to plant cell wall in hemibiotrophic fungi.</title>
        <authorList>
            <consortium name="DOE Joint Genome Institute"/>
            <person name="Baroncelli R."/>
            <person name="Diaz J.F."/>
            <person name="Benocci T."/>
            <person name="Peng M."/>
            <person name="Battaglia E."/>
            <person name="Haridas S."/>
            <person name="Andreopoulos W."/>
            <person name="Labutti K."/>
            <person name="Pangilinan J."/>
            <person name="Floch G.L."/>
            <person name="Makela M.R."/>
            <person name="Henrissat B."/>
            <person name="Grigoriev I.V."/>
            <person name="Crouch J.A."/>
            <person name="De Vries R.P."/>
            <person name="Sukno S.A."/>
            <person name="Thon M.R."/>
        </authorList>
    </citation>
    <scope>NUCLEOTIDE SEQUENCE</scope>
    <source>
        <strain evidence="2">MAFF235873</strain>
    </source>
</reference>
<evidence type="ECO:0000313" key="3">
    <source>
        <dbReference type="Proteomes" id="UP001232148"/>
    </source>
</evidence>
<dbReference type="Proteomes" id="UP001232148">
    <property type="component" value="Unassembled WGS sequence"/>
</dbReference>
<name>A0AAD9HVG6_9PEZI</name>
<feature type="region of interest" description="Disordered" evidence="1">
    <location>
        <begin position="264"/>
        <end position="283"/>
    </location>
</feature>
<feature type="region of interest" description="Disordered" evidence="1">
    <location>
        <begin position="148"/>
        <end position="219"/>
    </location>
</feature>
<dbReference type="EMBL" id="MU842813">
    <property type="protein sequence ID" value="KAK2034704.1"/>
    <property type="molecule type" value="Genomic_DNA"/>
</dbReference>
<evidence type="ECO:0000256" key="1">
    <source>
        <dbReference type="SAM" id="MobiDB-lite"/>
    </source>
</evidence>
<evidence type="ECO:0000313" key="2">
    <source>
        <dbReference type="EMBL" id="KAK2034704.1"/>
    </source>
</evidence>
<gene>
    <name evidence="2" type="ORF">LX32DRAFT_374640</name>
</gene>
<organism evidence="2 3">
    <name type="scientific">Colletotrichum zoysiae</name>
    <dbReference type="NCBI Taxonomy" id="1216348"/>
    <lineage>
        <taxon>Eukaryota</taxon>
        <taxon>Fungi</taxon>
        <taxon>Dikarya</taxon>
        <taxon>Ascomycota</taxon>
        <taxon>Pezizomycotina</taxon>
        <taxon>Sordariomycetes</taxon>
        <taxon>Hypocreomycetidae</taxon>
        <taxon>Glomerellales</taxon>
        <taxon>Glomerellaceae</taxon>
        <taxon>Colletotrichum</taxon>
        <taxon>Colletotrichum graminicola species complex</taxon>
    </lineage>
</organism>
<proteinExistence type="predicted"/>
<comment type="caution">
    <text evidence="2">The sequence shown here is derived from an EMBL/GenBank/DDBJ whole genome shotgun (WGS) entry which is preliminary data.</text>
</comment>
<sequence>MHYINKIIHVCVAFQAAFQGASGAILRGRTTSADSVQLPASNLDSLSLAAEDLDNQLDSFLRSWGGGHRKPDIVEIANIAKRQTGSIQISSEELQNLLRLIQSIAQQISAIIESGGISASGTVAPPTSSTISNTAPVSSASEIALPPVSNTVSNTGPVSSASETTAPPVSNTVSNTGPVSSSPAPSDVQSTDTRTNPAATGVSAPTPSPFLTTSGADSSEPLTTIYATSVATTTRCKTTVTQTFTETVFEDGPSAVPRAVRAVVEDDDDIDGPDPRSTNDVEQDDDWEPWVRFDGTTVEEDGSDVGFTPRDTWTSLGVTRRSPAGVSLHVETLFSRDEQTL</sequence>
<accession>A0AAD9HVG6</accession>